<evidence type="ECO:0000313" key="3">
    <source>
        <dbReference type="Proteomes" id="UP001408789"/>
    </source>
</evidence>
<reference evidence="2 3" key="1">
    <citation type="submission" date="2024-04" db="EMBL/GenBank/DDBJ databases">
        <title>The reference genome of an endangered Asteraceae, Deinandra increscens subsp. villosa, native to the Central Coast of California.</title>
        <authorList>
            <person name="Guilliams M."/>
            <person name="Hasenstab-Lehman K."/>
            <person name="Meyer R."/>
            <person name="Mcevoy S."/>
        </authorList>
    </citation>
    <scope>NUCLEOTIDE SEQUENCE [LARGE SCALE GENOMIC DNA]</scope>
    <source>
        <tissue evidence="2">Leaf</tissue>
    </source>
</reference>
<dbReference type="InterPro" id="IPR000073">
    <property type="entry name" value="AB_hydrolase_1"/>
</dbReference>
<dbReference type="AlphaFoldDB" id="A0AAP0CNJ6"/>
<feature type="domain" description="AB hydrolase-1" evidence="1">
    <location>
        <begin position="55"/>
        <end position="183"/>
    </location>
</feature>
<dbReference type="Pfam" id="PF00561">
    <property type="entry name" value="Abhydrolase_1"/>
    <property type="match status" value="1"/>
</dbReference>
<protein>
    <recommendedName>
        <fullName evidence="1">AB hydrolase-1 domain-containing protein</fullName>
    </recommendedName>
</protein>
<dbReference type="InterPro" id="IPR029058">
    <property type="entry name" value="AB_hydrolase_fold"/>
</dbReference>
<dbReference type="PANTHER" id="PTHR43139:SF57">
    <property type="entry name" value="ALPHA_BETA-HYDROLASES SUPERFAMILY PROTEIN-RELATED"/>
    <property type="match status" value="1"/>
</dbReference>
<dbReference type="GO" id="GO:0016787">
    <property type="term" value="F:hydrolase activity"/>
    <property type="evidence" value="ECO:0007669"/>
    <property type="project" value="UniProtKB-ARBA"/>
</dbReference>
<evidence type="ECO:0000259" key="1">
    <source>
        <dbReference type="Pfam" id="PF00561"/>
    </source>
</evidence>
<name>A0AAP0CNJ6_9ASTR</name>
<dbReference type="Gene3D" id="3.40.50.1820">
    <property type="entry name" value="alpha/beta hydrolase"/>
    <property type="match status" value="1"/>
</dbReference>
<organism evidence="2 3">
    <name type="scientific">Deinandra increscens subsp. villosa</name>
    <dbReference type="NCBI Taxonomy" id="3103831"/>
    <lineage>
        <taxon>Eukaryota</taxon>
        <taxon>Viridiplantae</taxon>
        <taxon>Streptophyta</taxon>
        <taxon>Embryophyta</taxon>
        <taxon>Tracheophyta</taxon>
        <taxon>Spermatophyta</taxon>
        <taxon>Magnoliopsida</taxon>
        <taxon>eudicotyledons</taxon>
        <taxon>Gunneridae</taxon>
        <taxon>Pentapetalae</taxon>
        <taxon>asterids</taxon>
        <taxon>campanulids</taxon>
        <taxon>Asterales</taxon>
        <taxon>Asteraceae</taxon>
        <taxon>Asteroideae</taxon>
        <taxon>Heliantheae alliance</taxon>
        <taxon>Madieae</taxon>
        <taxon>Madiinae</taxon>
        <taxon>Deinandra</taxon>
    </lineage>
</organism>
<comment type="caution">
    <text evidence="2">The sequence shown here is derived from an EMBL/GenBank/DDBJ whole genome shotgun (WGS) entry which is preliminary data.</text>
</comment>
<keyword evidence="3" id="KW-1185">Reference proteome</keyword>
<dbReference type="PRINTS" id="PR00111">
    <property type="entry name" value="ABHYDROLASE"/>
</dbReference>
<gene>
    <name evidence="2" type="ORF">SSX86_023935</name>
</gene>
<dbReference type="EMBL" id="JBCNJP010000024">
    <property type="protein sequence ID" value="KAK9056573.1"/>
    <property type="molecule type" value="Genomic_DNA"/>
</dbReference>
<dbReference type="PANTHER" id="PTHR43139">
    <property type="entry name" value="SI:DKEY-122A22.2"/>
    <property type="match status" value="1"/>
</dbReference>
<dbReference type="InterPro" id="IPR052370">
    <property type="entry name" value="Meta-cleavage_hydrolase"/>
</dbReference>
<sequence length="328" mass="37580">MPGVNFINRSAVIIADALLSLYFRYCGLSKSTVDLDDNQTTLHIWASTHRHLNKPNLLLIHGFGGNSKWQFVFQVSQSVMCTFQISYSSSVNHTLAVLQVSQLSRDFNVYIPDLVFFGGSYSSRSERSVRFQARCVRDGLRKMRVERFSVYAISYGGFVGYRMAEEYEETVEKLVIVSSGIVCRHDRKLEHMEKIGRSVVDLLVAKTPDDLRMLCRLSIHKYDIGRWIPDFFLWGFITLEGCRKEKEELVKELLIEKPEADPPVLTQETLLIWGDKDVVFPLDWAYQLQRHLGGKSKLEIIRNVGHAANIEAPYSLNRYITSFVLGSV</sequence>
<evidence type="ECO:0000313" key="2">
    <source>
        <dbReference type="EMBL" id="KAK9056573.1"/>
    </source>
</evidence>
<dbReference type="SUPFAM" id="SSF53474">
    <property type="entry name" value="alpha/beta-Hydrolases"/>
    <property type="match status" value="1"/>
</dbReference>
<proteinExistence type="predicted"/>
<accession>A0AAP0CNJ6</accession>
<dbReference type="Proteomes" id="UP001408789">
    <property type="component" value="Unassembled WGS sequence"/>
</dbReference>